<dbReference type="EMBL" id="JH660645">
    <property type="protein sequence ID" value="EIM28014.1"/>
    <property type="molecule type" value="Genomic_DNA"/>
</dbReference>
<feature type="domain" description="AAA+ ATPase" evidence="1">
    <location>
        <begin position="366"/>
        <end position="506"/>
    </location>
</feature>
<proteinExistence type="predicted"/>
<dbReference type="InterPro" id="IPR003593">
    <property type="entry name" value="AAA+_ATPase"/>
</dbReference>
<dbReference type="eggNOG" id="COG0714">
    <property type="taxonomic scope" value="Bacteria"/>
</dbReference>
<organism evidence="2 3">
    <name type="scientific">Microvirga lotononidis</name>
    <dbReference type="NCBI Taxonomy" id="864069"/>
    <lineage>
        <taxon>Bacteria</taxon>
        <taxon>Pseudomonadati</taxon>
        <taxon>Pseudomonadota</taxon>
        <taxon>Alphaproteobacteria</taxon>
        <taxon>Hyphomicrobiales</taxon>
        <taxon>Methylobacteriaceae</taxon>
        <taxon>Microvirga</taxon>
    </lineage>
</organism>
<name>I4YVM2_9HYPH</name>
<accession>I4YVM2</accession>
<dbReference type="STRING" id="864069.MicloDRAFT_00045910"/>
<dbReference type="PATRIC" id="fig|864069.3.peg.4949"/>
<gene>
    <name evidence="2" type="ORF">MicloDRAFT_00045910</name>
</gene>
<dbReference type="SMART" id="SM00382">
    <property type="entry name" value="AAA"/>
    <property type="match status" value="1"/>
</dbReference>
<evidence type="ECO:0000313" key="3">
    <source>
        <dbReference type="Proteomes" id="UP000003947"/>
    </source>
</evidence>
<dbReference type="InterPro" id="IPR027417">
    <property type="entry name" value="P-loop_NTPase"/>
</dbReference>
<dbReference type="SUPFAM" id="SSF52540">
    <property type="entry name" value="P-loop containing nucleoside triphosphate hydrolases"/>
    <property type="match status" value="1"/>
</dbReference>
<evidence type="ECO:0000259" key="1">
    <source>
        <dbReference type="SMART" id="SM00382"/>
    </source>
</evidence>
<reference evidence="2 3" key="1">
    <citation type="submission" date="2012-02" db="EMBL/GenBank/DDBJ databases">
        <title>Improved High-Quality Draft sequence of Microvirga sp. WSM3557.</title>
        <authorList>
            <consortium name="US DOE Joint Genome Institute"/>
            <person name="Lucas S."/>
            <person name="Han J."/>
            <person name="Lapidus A."/>
            <person name="Cheng J.-F."/>
            <person name="Goodwin L."/>
            <person name="Pitluck S."/>
            <person name="Peters L."/>
            <person name="Zhang X."/>
            <person name="Detter J.C."/>
            <person name="Han C."/>
            <person name="Tapia R."/>
            <person name="Land M."/>
            <person name="Hauser L."/>
            <person name="Kyrpides N."/>
            <person name="Ivanova N."/>
            <person name="Pagani I."/>
            <person name="Brau L."/>
            <person name="Yates R."/>
            <person name="O'Hara G."/>
            <person name="Rui T."/>
            <person name="Howieson J."/>
            <person name="Reeve W."/>
            <person name="Woyke T."/>
        </authorList>
    </citation>
    <scope>NUCLEOTIDE SEQUENCE [LARGE SCALE GENOMIC DNA]</scope>
    <source>
        <strain evidence="2 3">WSM3557</strain>
    </source>
</reference>
<evidence type="ECO:0000313" key="2">
    <source>
        <dbReference type="EMBL" id="EIM28014.1"/>
    </source>
</evidence>
<dbReference type="Gene3D" id="3.40.50.300">
    <property type="entry name" value="P-loop containing nucleotide triphosphate hydrolases"/>
    <property type="match status" value="1"/>
</dbReference>
<protein>
    <submittedName>
        <fullName evidence="2">MoxR-like ATPase</fullName>
    </submittedName>
</protein>
<keyword evidence="3" id="KW-1185">Reference proteome</keyword>
<dbReference type="HOGENOM" id="CLU_240284_0_0_5"/>
<dbReference type="Proteomes" id="UP000003947">
    <property type="component" value="Unassembled WGS sequence"/>
</dbReference>
<sequence length="1772" mass="194599">MQAQKFCSALRLRALHSVVFAILKQALILPTHGLLLKINGSASTLAAMERLDENGEESLSGSSPASTGPAGARFEGQVGAHYLLTMLAHSEPRGLPGTTIDRIEFQRGEDGYPLDDVVIHAHENTTGRLATLQIQVKRSIKFSPGDGVFEKVARQIATAMRKPEFWTGRNELAIAAARGSHKIDGAYQDVLRWARQLGSAQSFFDRLHRSGTGNADMRTFVETMRNHLRDARGPYDDETVWKVLARLQILIFDYTAVGSAAEELSRERAVRVLPPKDAANASSLWSILTDLAEEIAADGGDRDHERLSADLVGKSICLAADRRLTDVRAAVAEASSQALADIDDRIGTTSLARTERVEAVNDALGRGRYVEIRGDAGVGKSGVLKHFAELFGAEGRVLVLSPARTPPRGWMAMRSVLEFKGTARDLLGELAADGGSALFIDNLDSFSDEQRRTVNDLVRAAAEAPGILVVATARRNFGVDEPSWLDPDAVKALGTAPPVMIEELSEAEIGELKENEPSLAGLLDDIHPAREVVRNLYRLSRLAGHPARVVTPTTELDMAEQWWNSAGGERNDSHRERARLLRALAEVALGGAFVLDVRGESPTPIDALVKCETLRDLGNDRVTFRHDVLRQWAIGNLLAGDAAAFEKLPLDKPASAVLARGIELAARFALERKADDNRWAAILERLSRDGVHSSWRRAAILAIVHSETANTLLDREATRLLDNDAVLLRELIRTVIAVDVEPASQLLVRFGVEPATLPAGIFVPTSTSWLQLIIWLLKLGTKLPAQALGDVAELYTSWMLGTFGHGQLTPNLVAWLHAWLVELEEDGTPGAPPRTYSGRFSYREGGGPTNKIRTGFLSFCNKRSDLAVDYVNRVRTYKHGRNIISSIMKFRGTLAQAAPKELAALTAEQLIANDREDRSTYRRRGREEPFQFLDHEFLPASPAQGPFLELLTHAPDEGLALIRRLLEHAIQFGAGERDPGHDGFLILFEDGERFFPWTGTYRWSRGESNYYGLGSGLMAMEAWAHQRIDAGEDFDTVLKDVLGPRNASAAIVLIAIDLIISHWPKSKAAAIPFLGCPELVSLDRARLMYDQTERPDRDGLAALQKEPIGAATRESLSRRLSRHVPLERLIEVYGALGPESLRIKLEGLLQSASRRLGMPETDSDFADPRFMAQHELNLINPKNWVERESKCADGTTETSLVYVPPESEATHVAALKAKSATRLESANVRAALLLAIDDASRSTQELAAQGVVWAQAQTSASDNADDDDENLLNSKGVLAAALVAVRDGSDDLRLEHGAWAEKILVDALSEPRDVAHEVRAGLIFNPVATAFAGIAELYRLGPTPVRLRILLEIAARESPAGAHGFVVAASDLASLDERIPKAIMRCAFAAAVQPARFWNDSGEEATRRSALCAARAAKAVEDELAWLDGSSMEPAWPRFEAKEIRPVRRRRRRGIRIAGSASQSENGSQEYAAHLDMYVDERAAALWIGALRPLLDVSKRPWLRELAMAYADFSASLNGQGLEPEEELSESPSEWNANYYPLFARTLVGLSEAEINRVLSRITGLPDQSFFDVTTEFLPAVDLVYFNYRSLETEAPRIRQHIINRLKVSPRWMRLVGTRTNSIEMHLGPAVGVIFFNNYVLTRTSSYLTPVAIERLGPFLPQLIDLLDSSQCYFVALVTINLLEVSPEPSLLPLLVAGGRSWVRSYSDDTVFWVEYGIGRRVCAWIDRVRGSSPGALSAGAPERQDIDAILSALVRLGVPEARQVEAALSSL</sequence>